<dbReference type="PANTHER" id="PTHR44229">
    <property type="entry name" value="15-HYDROXYPROSTAGLANDIN DEHYDROGENASE [NAD(+)]"/>
    <property type="match status" value="1"/>
</dbReference>
<dbReference type="SUPFAM" id="SSF51735">
    <property type="entry name" value="NAD(P)-binding Rossmann-fold domains"/>
    <property type="match status" value="1"/>
</dbReference>
<dbReference type="PROSITE" id="PS00061">
    <property type="entry name" value="ADH_SHORT"/>
    <property type="match status" value="1"/>
</dbReference>
<dbReference type="STRING" id="137246.A0A401SZ87"/>
<dbReference type="OrthoDB" id="37659at2759"/>
<evidence type="ECO:0000256" key="11">
    <source>
        <dbReference type="ARBA" id="ARBA00047672"/>
    </source>
</evidence>
<comment type="catalytic activity">
    <reaction evidence="16">
        <text>resolvin D2 + NAD(+) = 7-oxoresolvin D2 + NADH + H(+)</text>
        <dbReference type="Rhea" id="RHEA:53584"/>
        <dbReference type="ChEBI" id="CHEBI:15378"/>
        <dbReference type="ChEBI" id="CHEBI:57540"/>
        <dbReference type="ChEBI" id="CHEBI:57945"/>
        <dbReference type="ChEBI" id="CHEBI:133367"/>
        <dbReference type="ChEBI" id="CHEBI:137497"/>
    </reaction>
    <physiologicalReaction direction="left-to-right" evidence="16">
        <dbReference type="Rhea" id="RHEA:53585"/>
    </physiologicalReaction>
</comment>
<evidence type="ECO:0000256" key="7">
    <source>
        <dbReference type="ARBA" id="ARBA00041812"/>
    </source>
</evidence>
<evidence type="ECO:0000256" key="5">
    <source>
        <dbReference type="ARBA" id="ARBA00039060"/>
    </source>
</evidence>
<evidence type="ECO:0000256" key="15">
    <source>
        <dbReference type="ARBA" id="ARBA00048170"/>
    </source>
</evidence>
<dbReference type="PRINTS" id="PR00081">
    <property type="entry name" value="GDHRDH"/>
</dbReference>
<dbReference type="EC" id="1.1.1.141" evidence="4"/>
<keyword evidence="3" id="KW-0560">Oxidoreductase</keyword>
<dbReference type="GO" id="GO:0047034">
    <property type="term" value="F:15-hydroxyicosatetraenoate dehydrogenase activity"/>
    <property type="evidence" value="ECO:0007669"/>
    <property type="project" value="UniProtKB-EC"/>
</dbReference>
<evidence type="ECO:0000256" key="6">
    <source>
        <dbReference type="ARBA" id="ARBA00040276"/>
    </source>
</evidence>
<evidence type="ECO:0000256" key="23">
    <source>
        <dbReference type="RuleBase" id="RU000363"/>
    </source>
</evidence>
<accession>A0A401SZ87</accession>
<dbReference type="AlphaFoldDB" id="A0A401SZ87"/>
<dbReference type="InterPro" id="IPR020904">
    <property type="entry name" value="Sc_DH/Rdtase_CS"/>
</dbReference>
<reference evidence="24 25" key="1">
    <citation type="journal article" date="2018" name="Nat. Ecol. Evol.">
        <title>Shark genomes provide insights into elasmobranch evolution and the origin of vertebrates.</title>
        <authorList>
            <person name="Hara Y"/>
            <person name="Yamaguchi K"/>
            <person name="Onimaru K"/>
            <person name="Kadota M"/>
            <person name="Koyanagi M"/>
            <person name="Keeley SD"/>
            <person name="Tatsumi K"/>
            <person name="Tanaka K"/>
            <person name="Motone F"/>
            <person name="Kageyama Y"/>
            <person name="Nozu R"/>
            <person name="Adachi N"/>
            <person name="Nishimura O"/>
            <person name="Nakagawa R"/>
            <person name="Tanegashima C"/>
            <person name="Kiyatake I"/>
            <person name="Matsumoto R"/>
            <person name="Murakumo K"/>
            <person name="Nishida K"/>
            <person name="Terakita A"/>
            <person name="Kuratani S"/>
            <person name="Sato K"/>
            <person name="Hyodo S Kuraku.S."/>
        </authorList>
    </citation>
    <scope>NUCLEOTIDE SEQUENCE [LARGE SCALE GENOMIC DNA]</scope>
</reference>
<comment type="catalytic activity">
    <reaction evidence="20">
        <text>resolvin D2 + NAD(+) = 16-oxoresolvin D2 + NADH + H(+)</text>
        <dbReference type="Rhea" id="RHEA:53588"/>
        <dbReference type="ChEBI" id="CHEBI:15378"/>
        <dbReference type="ChEBI" id="CHEBI:57540"/>
        <dbReference type="ChEBI" id="CHEBI:57945"/>
        <dbReference type="ChEBI" id="CHEBI:133367"/>
        <dbReference type="ChEBI" id="CHEBI:137498"/>
    </reaction>
    <physiologicalReaction direction="left-to-right" evidence="20">
        <dbReference type="Rhea" id="RHEA:53589"/>
    </physiologicalReaction>
</comment>
<comment type="catalytic activity">
    <reaction evidence="22">
        <text>resolvin E1 + NAD(+) = 18-oxo-resolvin E1 + NADH + H(+)</text>
        <dbReference type="Rhea" id="RHEA:49244"/>
        <dbReference type="ChEBI" id="CHEBI:15378"/>
        <dbReference type="ChEBI" id="CHEBI:57540"/>
        <dbReference type="ChEBI" id="CHEBI:57945"/>
        <dbReference type="ChEBI" id="CHEBI:91000"/>
        <dbReference type="ChEBI" id="CHEBI:91001"/>
    </reaction>
    <physiologicalReaction direction="left-to-right" evidence="22">
        <dbReference type="Rhea" id="RHEA:49245"/>
    </physiologicalReaction>
</comment>
<dbReference type="OMA" id="VWIADRQ"/>
<dbReference type="Proteomes" id="UP000287033">
    <property type="component" value="Unassembled WGS sequence"/>
</dbReference>
<comment type="catalytic activity">
    <reaction evidence="15">
        <text>resolvin D1 + NAD(+) = 17-oxoresolvin D1 + NADH + H(+)</text>
        <dbReference type="Rhea" id="RHEA:50128"/>
        <dbReference type="ChEBI" id="CHEBI:15378"/>
        <dbReference type="ChEBI" id="CHEBI:57540"/>
        <dbReference type="ChEBI" id="CHEBI:57945"/>
        <dbReference type="ChEBI" id="CHEBI:132079"/>
        <dbReference type="ChEBI" id="CHEBI:132081"/>
    </reaction>
    <physiologicalReaction direction="left-to-right" evidence="15">
        <dbReference type="Rhea" id="RHEA:50129"/>
    </physiologicalReaction>
</comment>
<proteinExistence type="inferred from homology"/>
<comment type="catalytic activity">
    <reaction evidence="12">
        <text>14-hydroxy-(4Z,7Z,10Z,12E,16Z,19Z)-docosahexaenoate + NAD(+) = 14-oxo-(4Z,7Z,10Z,12E,16Z,19Z)-docosahexaenoate + NADH + H(+)</text>
        <dbReference type="Rhea" id="RHEA:48952"/>
        <dbReference type="ChEBI" id="CHEBI:15378"/>
        <dbReference type="ChEBI" id="CHEBI:57540"/>
        <dbReference type="ChEBI" id="CHEBI:57945"/>
        <dbReference type="ChEBI" id="CHEBI:90866"/>
        <dbReference type="ChEBI" id="CHEBI:90867"/>
    </reaction>
    <physiologicalReaction direction="left-to-right" evidence="12">
        <dbReference type="Rhea" id="RHEA:48953"/>
    </physiologicalReaction>
</comment>
<name>A0A401SZ87_CHIPU</name>
<evidence type="ECO:0000256" key="22">
    <source>
        <dbReference type="ARBA" id="ARBA00049188"/>
    </source>
</evidence>
<protein>
    <recommendedName>
        <fullName evidence="6">15-hydroxyprostaglandin dehydrogenase [NAD(+)]</fullName>
        <ecNumber evidence="4">1.1.1.141</ecNumber>
        <ecNumber evidence="5">1.1.1.232</ecNumber>
    </recommendedName>
    <alternativeName>
        <fullName evidence="8">Eicosanoid/docosanoid dehydrogenase [NAD(+)]</fullName>
    </alternativeName>
    <alternativeName>
        <fullName evidence="7">Prostaglandin dehydrogenase 1</fullName>
    </alternativeName>
</protein>
<dbReference type="FunFam" id="3.40.50.720:FF:000149">
    <property type="entry name" value="15-hydroxyprostaglandin dehydrogenase [NAD(+)]"/>
    <property type="match status" value="1"/>
</dbReference>
<comment type="catalytic activity">
    <reaction evidence="18">
        <text>prostaglandin A1 + NAD(+) = 15-oxo-prostaglandin A1 + NADH + H(+)</text>
        <dbReference type="Rhea" id="RHEA:41263"/>
        <dbReference type="ChEBI" id="CHEBI:15378"/>
        <dbReference type="ChEBI" id="CHEBI:57398"/>
        <dbReference type="ChEBI" id="CHEBI:57540"/>
        <dbReference type="ChEBI" id="CHEBI:57945"/>
        <dbReference type="ChEBI" id="CHEBI:85072"/>
    </reaction>
    <physiologicalReaction direction="left-to-right" evidence="18">
        <dbReference type="Rhea" id="RHEA:41264"/>
    </physiologicalReaction>
</comment>
<dbReference type="PRINTS" id="PR00080">
    <property type="entry name" value="SDRFAMILY"/>
</dbReference>
<comment type="catalytic activity">
    <reaction evidence="19">
        <text>prostaglandin E2 + NAD(+) = 15-oxoprostaglandin E2 + NADH + H(+)</text>
        <dbReference type="Rhea" id="RHEA:11876"/>
        <dbReference type="ChEBI" id="CHEBI:15378"/>
        <dbReference type="ChEBI" id="CHEBI:57400"/>
        <dbReference type="ChEBI" id="CHEBI:57540"/>
        <dbReference type="ChEBI" id="CHEBI:57945"/>
        <dbReference type="ChEBI" id="CHEBI:606564"/>
        <dbReference type="EC" id="1.1.1.141"/>
    </reaction>
    <physiologicalReaction direction="left-to-right" evidence="19">
        <dbReference type="Rhea" id="RHEA:11877"/>
    </physiologicalReaction>
</comment>
<evidence type="ECO:0000256" key="20">
    <source>
        <dbReference type="ARBA" id="ARBA00048921"/>
    </source>
</evidence>
<dbReference type="GO" id="GO:0005737">
    <property type="term" value="C:cytoplasm"/>
    <property type="evidence" value="ECO:0007669"/>
    <property type="project" value="TreeGrafter"/>
</dbReference>
<dbReference type="EMBL" id="BEZZ01000734">
    <property type="protein sequence ID" value="GCC35699.1"/>
    <property type="molecule type" value="Genomic_DNA"/>
</dbReference>
<evidence type="ECO:0000256" key="4">
    <source>
        <dbReference type="ARBA" id="ARBA00038968"/>
    </source>
</evidence>
<dbReference type="InterPro" id="IPR002347">
    <property type="entry name" value="SDR_fam"/>
</dbReference>
<comment type="catalytic activity">
    <reaction evidence="14">
        <text>(11R)-hydroxy-(5Z,8Z,12E,14Z)-eicosatetraenoate + NAD(+) = 11-oxo-(5Z,8Z,12E,14Z)-eicosatetraenoate + NADH + H(+)</text>
        <dbReference type="Rhea" id="RHEA:48640"/>
        <dbReference type="ChEBI" id="CHEBI:15378"/>
        <dbReference type="ChEBI" id="CHEBI:57540"/>
        <dbReference type="ChEBI" id="CHEBI:57945"/>
        <dbReference type="ChEBI" id="CHEBI:78836"/>
        <dbReference type="ChEBI" id="CHEBI:90697"/>
    </reaction>
    <physiologicalReaction direction="left-to-right" evidence="14">
        <dbReference type="Rhea" id="RHEA:48641"/>
    </physiologicalReaction>
</comment>
<evidence type="ECO:0000256" key="19">
    <source>
        <dbReference type="ARBA" id="ARBA00048739"/>
    </source>
</evidence>
<dbReference type="GO" id="GO:0006693">
    <property type="term" value="P:prostaglandin metabolic process"/>
    <property type="evidence" value="ECO:0007669"/>
    <property type="project" value="UniProtKB-KW"/>
</dbReference>
<keyword evidence="2" id="KW-0644">Prostaglandin metabolism</keyword>
<dbReference type="Pfam" id="PF00106">
    <property type="entry name" value="adh_short"/>
    <property type="match status" value="1"/>
</dbReference>
<comment type="catalytic activity">
    <reaction evidence="11">
        <text>resolvin D1 + NAD(+) = 8-oxoresolvin D1 + NADH + H(+)</text>
        <dbReference type="Rhea" id="RHEA:50124"/>
        <dbReference type="ChEBI" id="CHEBI:15378"/>
        <dbReference type="ChEBI" id="CHEBI:57540"/>
        <dbReference type="ChEBI" id="CHEBI:57945"/>
        <dbReference type="ChEBI" id="CHEBI:132079"/>
        <dbReference type="ChEBI" id="CHEBI:132080"/>
    </reaction>
    <physiologicalReaction direction="left-to-right" evidence="11">
        <dbReference type="Rhea" id="RHEA:50125"/>
    </physiologicalReaction>
</comment>
<evidence type="ECO:0000256" key="9">
    <source>
        <dbReference type="ARBA" id="ARBA00045705"/>
    </source>
</evidence>
<keyword evidence="2" id="KW-0443">Lipid metabolism</keyword>
<comment type="similarity">
    <text evidence="1 23">Belongs to the short-chain dehydrogenases/reductases (SDR) family.</text>
</comment>
<dbReference type="Gene3D" id="3.40.50.720">
    <property type="entry name" value="NAD(P)-binding Rossmann-like Domain"/>
    <property type="match status" value="1"/>
</dbReference>
<comment type="catalytic activity">
    <reaction evidence="10">
        <text>prostaglandin E1 + NAD(+) = 15-oxoprostaglandin E1 + NADH + H(+)</text>
        <dbReference type="Rhea" id="RHEA:16477"/>
        <dbReference type="ChEBI" id="CHEBI:15378"/>
        <dbReference type="ChEBI" id="CHEBI:57397"/>
        <dbReference type="ChEBI" id="CHEBI:57401"/>
        <dbReference type="ChEBI" id="CHEBI:57540"/>
        <dbReference type="ChEBI" id="CHEBI:57945"/>
    </reaction>
    <physiologicalReaction direction="left-to-right" evidence="10">
        <dbReference type="Rhea" id="RHEA:16478"/>
    </physiologicalReaction>
</comment>
<keyword evidence="25" id="KW-1185">Reference proteome</keyword>
<evidence type="ECO:0000256" key="16">
    <source>
        <dbReference type="ARBA" id="ARBA00048393"/>
    </source>
</evidence>
<evidence type="ECO:0000256" key="18">
    <source>
        <dbReference type="ARBA" id="ARBA00048611"/>
    </source>
</evidence>
<evidence type="ECO:0000256" key="13">
    <source>
        <dbReference type="ARBA" id="ARBA00048140"/>
    </source>
</evidence>
<evidence type="ECO:0000256" key="17">
    <source>
        <dbReference type="ARBA" id="ARBA00048535"/>
    </source>
</evidence>
<evidence type="ECO:0000256" key="10">
    <source>
        <dbReference type="ARBA" id="ARBA00047325"/>
    </source>
</evidence>
<dbReference type="InterPro" id="IPR036291">
    <property type="entry name" value="NAD(P)-bd_dom_sf"/>
</dbReference>
<comment type="catalytic activity">
    <reaction evidence="21">
        <text>(15S)-hydroxy-(5Z,8Z,11Z,13E)-eicosatetraenoate + NAD(+) = 15-oxo-(5Z,8Z,11Z,13E)-eicosatetraenoate + NADH + H(+)</text>
        <dbReference type="Rhea" id="RHEA:23260"/>
        <dbReference type="ChEBI" id="CHEBI:15378"/>
        <dbReference type="ChEBI" id="CHEBI:57409"/>
        <dbReference type="ChEBI" id="CHEBI:57410"/>
        <dbReference type="ChEBI" id="CHEBI:57540"/>
        <dbReference type="ChEBI" id="CHEBI:57945"/>
        <dbReference type="EC" id="1.1.1.232"/>
    </reaction>
    <physiologicalReaction direction="left-to-right" evidence="21">
        <dbReference type="Rhea" id="RHEA:23261"/>
    </physiologicalReaction>
</comment>
<evidence type="ECO:0000256" key="14">
    <source>
        <dbReference type="ARBA" id="ARBA00048144"/>
    </source>
</evidence>
<dbReference type="CDD" id="cd05323">
    <property type="entry name" value="ADH_SDR_c_like"/>
    <property type="match status" value="1"/>
</dbReference>
<evidence type="ECO:0000256" key="21">
    <source>
        <dbReference type="ARBA" id="ARBA00049151"/>
    </source>
</evidence>
<comment type="catalytic activity">
    <reaction evidence="13">
        <text>15-oxo-(5S,6R)-dihydroxy-(7E,9E,11Z)-eicosatrienoate + NADH + H(+) = (5S,6R,15S)-trihydroxy-(7E,9E,11Z)-eicosatrienoate + NAD(+)</text>
        <dbReference type="Rhea" id="RHEA:41596"/>
        <dbReference type="ChEBI" id="CHEBI:15378"/>
        <dbReference type="ChEBI" id="CHEBI:57540"/>
        <dbReference type="ChEBI" id="CHEBI:57945"/>
        <dbReference type="ChEBI" id="CHEBI:78325"/>
        <dbReference type="ChEBI" id="CHEBI:78329"/>
    </reaction>
    <physiologicalReaction direction="left-to-right" evidence="13">
        <dbReference type="Rhea" id="RHEA:41597"/>
    </physiologicalReaction>
</comment>
<comment type="catalytic activity">
    <reaction evidence="17">
        <text>lipoxin A4 + NAD(+) = 15-oxo-(5S,6R)-dihydroxy-(7E,9E,11Z,13E)-eicosatetraenoate + NADH + H(+)</text>
        <dbReference type="Rhea" id="RHEA:41572"/>
        <dbReference type="ChEBI" id="CHEBI:15378"/>
        <dbReference type="ChEBI" id="CHEBI:57540"/>
        <dbReference type="ChEBI" id="CHEBI:57945"/>
        <dbReference type="ChEBI" id="CHEBI:67026"/>
        <dbReference type="ChEBI" id="CHEBI:78311"/>
    </reaction>
    <physiologicalReaction direction="left-to-right" evidence="17">
        <dbReference type="Rhea" id="RHEA:41573"/>
    </physiologicalReaction>
</comment>
<sequence>MELQGKVALVTGAVQGIGKAIAEILLKNGAKVSLLDINVPTGEVTKAAFEQIYGAENILFLPCDVTSENQLKDCFCKTLEKFQRLDIVCNNAGISDRENWEKCLSVNLVSVIKGTYLGIQHMSKETGGKGGVIVNIASMAGLIPFYLDPVYAASKYGVVGFTTSLSLTCLEKHGVRLQVLCPGFVDTPLLRGLKSEKASEQKEWFKKMVARFGLQTTSQIAEGFLQLVMDHTRNGSLLKASETGKLEYEDLPALVLPENPKST</sequence>
<dbReference type="PANTHER" id="PTHR44229:SF4">
    <property type="entry name" value="15-HYDROXYPROSTAGLANDIN DEHYDROGENASE [NAD(+)]"/>
    <property type="match status" value="1"/>
</dbReference>
<evidence type="ECO:0000256" key="3">
    <source>
        <dbReference type="ARBA" id="ARBA00023002"/>
    </source>
</evidence>
<comment type="function">
    <text evidence="9">Catalyzes the NAD-dependent dehydrogenation (oxidation) of a broad array of hydroxylated polyunsaturated fatty acids (mainly eicosanoids and docosanoids, including prostaglandins, lipoxins and resolvins), yielding their corresponding keto (oxo) metabolites. Decreases the levels of the pro-proliferative prostaglandins such as prostaglandin E2 (whose activity is increased in cancer because of an increase in the expression of cyclooxygenase 2) and generates oxo-fatty acid products that can profoundly influence cell function by abrogating pro-inflammatory cytokine expression. Converts resolvins E1, D1 and D2 to their oxo products, which represents a mode of resolvin inactivation. Resolvin E1 plays important roles during the resolution phase of acute inflammation, while resolvins D1 and D2 have a unique role in obesity-induced adipose inflammation.</text>
</comment>
<keyword evidence="2" id="KW-0276">Fatty acid metabolism</keyword>
<evidence type="ECO:0000256" key="12">
    <source>
        <dbReference type="ARBA" id="ARBA00048008"/>
    </source>
</evidence>
<organism evidence="24 25">
    <name type="scientific">Chiloscyllium punctatum</name>
    <name type="common">Brownbanded bambooshark</name>
    <name type="synonym">Hemiscyllium punctatum</name>
    <dbReference type="NCBI Taxonomy" id="137246"/>
    <lineage>
        <taxon>Eukaryota</taxon>
        <taxon>Metazoa</taxon>
        <taxon>Chordata</taxon>
        <taxon>Craniata</taxon>
        <taxon>Vertebrata</taxon>
        <taxon>Chondrichthyes</taxon>
        <taxon>Elasmobranchii</taxon>
        <taxon>Galeomorphii</taxon>
        <taxon>Galeoidea</taxon>
        <taxon>Orectolobiformes</taxon>
        <taxon>Hemiscylliidae</taxon>
        <taxon>Chiloscyllium</taxon>
    </lineage>
</organism>
<evidence type="ECO:0000256" key="2">
    <source>
        <dbReference type="ARBA" id="ARBA00022501"/>
    </source>
</evidence>
<comment type="caution">
    <text evidence="24">The sequence shown here is derived from an EMBL/GenBank/DDBJ whole genome shotgun (WGS) entry which is preliminary data.</text>
</comment>
<evidence type="ECO:0000256" key="1">
    <source>
        <dbReference type="ARBA" id="ARBA00006484"/>
    </source>
</evidence>
<evidence type="ECO:0000256" key="8">
    <source>
        <dbReference type="ARBA" id="ARBA00042026"/>
    </source>
</evidence>
<evidence type="ECO:0000313" key="25">
    <source>
        <dbReference type="Proteomes" id="UP000287033"/>
    </source>
</evidence>
<dbReference type="GO" id="GO:0016404">
    <property type="term" value="F:15-hydroxyprostaglandin dehydrogenase (NAD+) activity"/>
    <property type="evidence" value="ECO:0007669"/>
    <property type="project" value="UniProtKB-EC"/>
</dbReference>
<dbReference type="EC" id="1.1.1.232" evidence="5"/>
<evidence type="ECO:0000313" key="24">
    <source>
        <dbReference type="EMBL" id="GCC35699.1"/>
    </source>
</evidence>
<gene>
    <name evidence="24" type="ORF">chiPu_0014187</name>
</gene>